<dbReference type="InterPro" id="IPR050708">
    <property type="entry name" value="T6SS_VgrG/RHS"/>
</dbReference>
<dbReference type="PANTHER" id="PTHR32305">
    <property type="match status" value="1"/>
</dbReference>
<dbReference type="Gene3D" id="2.180.10.10">
    <property type="entry name" value="RHS repeat-associated core"/>
    <property type="match status" value="2"/>
</dbReference>
<dbReference type="RefSeq" id="WP_187724716.1">
    <property type="nucleotide sequence ID" value="NZ_CP060783.1"/>
</dbReference>
<evidence type="ECO:0000259" key="2">
    <source>
        <dbReference type="Pfam" id="PF20148"/>
    </source>
</evidence>
<dbReference type="AlphaFoldDB" id="A0A7H0GLF8"/>
<protein>
    <recommendedName>
        <fullName evidence="6">RHS repeat protein</fullName>
    </recommendedName>
</protein>
<name>A0A7H0GLF8_9BURK</name>
<reference evidence="4 5" key="1">
    <citation type="submission" date="2020-08" db="EMBL/GenBank/DDBJ databases">
        <title>Genome sequence of Diaphorobacter aerolatus KACC 16536T.</title>
        <authorList>
            <person name="Hyun D.-W."/>
            <person name="Bae J.-W."/>
        </authorList>
    </citation>
    <scope>NUCLEOTIDE SEQUENCE [LARGE SCALE GENOMIC DNA]</scope>
    <source>
        <strain evidence="4 5">KACC 16536</strain>
    </source>
</reference>
<dbReference type="Pfam" id="PF05593">
    <property type="entry name" value="RHS_repeat"/>
    <property type="match status" value="2"/>
</dbReference>
<evidence type="ECO:0000256" key="1">
    <source>
        <dbReference type="ARBA" id="ARBA00022737"/>
    </source>
</evidence>
<dbReference type="NCBIfam" id="TIGR01643">
    <property type="entry name" value="YD_repeat_2x"/>
    <property type="match status" value="8"/>
</dbReference>
<dbReference type="InterPro" id="IPR045351">
    <property type="entry name" value="DUF6531"/>
</dbReference>
<gene>
    <name evidence="4" type="ORF">H9K75_02980</name>
</gene>
<dbReference type="EMBL" id="CP060783">
    <property type="protein sequence ID" value="QNP49124.1"/>
    <property type="molecule type" value="Genomic_DNA"/>
</dbReference>
<dbReference type="PANTHER" id="PTHR32305:SF15">
    <property type="entry name" value="PROTEIN RHSA-RELATED"/>
    <property type="match status" value="1"/>
</dbReference>
<proteinExistence type="predicted"/>
<dbReference type="KEGG" id="daer:H9K75_02980"/>
<dbReference type="Proteomes" id="UP000516028">
    <property type="component" value="Chromosome"/>
</dbReference>
<dbReference type="Pfam" id="PF25023">
    <property type="entry name" value="TEN_YD-shell"/>
    <property type="match status" value="2"/>
</dbReference>
<dbReference type="InterPro" id="IPR031325">
    <property type="entry name" value="RHS_repeat"/>
</dbReference>
<sequence length="1213" mass="136846">MTGLPAARQTDMTLKGGPITQGSRTVYIGTSGGVACSTCPRGVSDGNPVNAMLGAKVQTNEIDVALPGPLPFVVSRDYSSYQTDTPAPVGLLGPGWWLPDEVSLQQSATQLTLNDSKGRSIRFDPLSAGMAAFSRSENLWIVRGGLECLDEIPELPMARLNMAWLALHLDDRRNASLFFVTNDALGPWWIFGPQPPQAEIDNTRLHLLGTADRFGHVKKIARNAAGWMNAVQDGVGRQYRLELKQLAHIANDGLKGWGADSGMRLMAVHLTYDPQDTDPHGAQPLPQLLVRYEYNPRGELVAVYGRDGSLQRSFQYHTELPGRMVAHAYAGREPVTYAYNETGKVVGQHRPGSLSYRFDYHPDSATVTDSLGRRKTYHFEGQAGLRRVVRIEQADGSTTQSRFDASGRLTASIDALGRETSFELDVATGALLSVTLPDGSQSRWDYNAQGQMVQSRSASGMTTRFVYDDQGRTASTSDALGNTTRYVYPDERSAQPSVVQDARGGEKHLTWNTAEQLIRYSDCSGSTTRYRYDRWGQLISTQGEEGSGFANEYDVQGRIVAHTNAARQTTRYDYSAAGDLMAVTGPDGNTIRFERDPLGQMLVYHYGGLTQHYEYDHAGRLIRLTNENGAHTTFEYDLMDRLTRQVNFDKRTQSYTFNAAGEVTTSRDEGLTHRFTYDKAGRLLTRETGLYESQNQIRSGGQREDEVVEAVIQSTLHFQYGEGGVMAKAWHHTEIGSNRISVEFLRDALGRVTEEIQQISDAQGNEVWKHSVERQFDELGTETRTTYEGLPSIEWQTYGSGHLHGVVLGGKTLIDFERDKLHRETRRTFGEVQISRTYDNLSRLSHLEAHSPLIGEDQTLHRVHHYDLAGQLTQIETANGLHQYGYDKAGRLISAVQPGFELQHYKFDPAGNRLFENQQAHLPVDQWEETVRQHLKDRDFNLLGDVNASQSNHTEPRWMDNRILDDGEFRYGYDAWGNLRRKHRAKNNEQHHYIYDSSHRLVRYGFESDDAVRGANYHYDPFGRRMVKQVQQGDGDGKLVGDVETTYFGWDGDRLVLTEKDRRQVFTIYEPDTFVPMIRLEGDKIGQKKKLAQKLKEQHDISMDTQTLAMLGDIETELKKSRFKKIQLQGMKPIDMQSMALKELVLKDADTNQWQLHLYRCDHLGSPLDLITQRNAIEWRVETNANGIVTQDSDTTLLQPLDFRDNSTMRKVD</sequence>
<dbReference type="InterPro" id="IPR006530">
    <property type="entry name" value="YD"/>
</dbReference>
<dbReference type="Pfam" id="PF20148">
    <property type="entry name" value="DUF6531"/>
    <property type="match status" value="1"/>
</dbReference>
<accession>A0A7H0GLF8</accession>
<feature type="domain" description="Teneurin-like YD-shell" evidence="3">
    <location>
        <begin position="492"/>
        <end position="601"/>
    </location>
</feature>
<evidence type="ECO:0000313" key="4">
    <source>
        <dbReference type="EMBL" id="QNP49124.1"/>
    </source>
</evidence>
<keyword evidence="1" id="KW-0677">Repeat</keyword>
<evidence type="ECO:0008006" key="6">
    <source>
        <dbReference type="Google" id="ProtNLM"/>
    </source>
</evidence>
<feature type="domain" description="DUF6531" evidence="2">
    <location>
        <begin position="46"/>
        <end position="123"/>
    </location>
</feature>
<dbReference type="Gene3D" id="3.90.930.1">
    <property type="match status" value="1"/>
</dbReference>
<feature type="domain" description="Teneurin-like YD-shell" evidence="3">
    <location>
        <begin position="831"/>
        <end position="1033"/>
    </location>
</feature>
<dbReference type="InterPro" id="IPR056823">
    <property type="entry name" value="TEN-like_YD-shell"/>
</dbReference>
<organism evidence="4 5">
    <name type="scientific">Diaphorobacter aerolatus</name>
    <dbReference type="NCBI Taxonomy" id="1288495"/>
    <lineage>
        <taxon>Bacteria</taxon>
        <taxon>Pseudomonadati</taxon>
        <taxon>Pseudomonadota</taxon>
        <taxon>Betaproteobacteria</taxon>
        <taxon>Burkholderiales</taxon>
        <taxon>Comamonadaceae</taxon>
        <taxon>Diaphorobacter</taxon>
    </lineage>
</organism>
<evidence type="ECO:0000313" key="5">
    <source>
        <dbReference type="Proteomes" id="UP000516028"/>
    </source>
</evidence>
<evidence type="ECO:0000259" key="3">
    <source>
        <dbReference type="Pfam" id="PF25023"/>
    </source>
</evidence>
<keyword evidence="5" id="KW-1185">Reference proteome</keyword>